<dbReference type="NCBIfam" id="NF001244">
    <property type="entry name" value="PRK00216.1-5"/>
    <property type="match status" value="1"/>
</dbReference>
<evidence type="ECO:0000256" key="5">
    <source>
        <dbReference type="ARBA" id="ARBA00046387"/>
    </source>
</evidence>
<feature type="binding site" evidence="6">
    <location>
        <position position="158"/>
    </location>
    <ligand>
        <name>S-adenosyl-L-methionine</name>
        <dbReference type="ChEBI" id="CHEBI:59789"/>
    </ligand>
</feature>
<evidence type="ECO:0000256" key="4">
    <source>
        <dbReference type="ARBA" id="ARBA00022691"/>
    </source>
</evidence>
<comment type="function">
    <text evidence="6">Methyltransferase required for the conversion of 2-polyprenyl-6-methoxy-1,4-benzoquinol (DDMQH2) to 2-polyprenyl-3-methyl-6-methoxy-1,4-benzoquinol (DMQH2).</text>
</comment>
<evidence type="ECO:0000313" key="7">
    <source>
        <dbReference type="EMBL" id="CAH0107241.1"/>
    </source>
</evidence>
<dbReference type="EC" id="2.1.1.201" evidence="6"/>
<keyword evidence="6" id="KW-0999">Mitochondrion inner membrane</keyword>
<accession>A0A8J2RSD5</accession>
<reference evidence="7" key="1">
    <citation type="submission" date="2021-11" db="EMBL/GenBank/DDBJ databases">
        <authorList>
            <person name="Schell T."/>
        </authorList>
    </citation>
    <scope>NUCLEOTIDE SEQUENCE</scope>
    <source>
        <strain evidence="7">M5</strain>
    </source>
</reference>
<comment type="subunit">
    <text evidence="5">Component of a multi-subunit COQ enzyme complex, composed of at least COQ3, COQ4, COQ5, COQ6, COQ7 and COQ9. Interacts with PYURF; the interaction is direct, stabilizes COQ5 protein and associates PYURF with COQ enzyme complex.</text>
</comment>
<comment type="catalytic activity">
    <reaction evidence="6">
        <text>a 2-methoxy-6-(all-trans-polyprenyl)benzene-1,4-diol + S-adenosyl-L-methionine = a 5-methoxy-2-methyl-3-(all-trans-polyprenyl)benzene-1,4-diol + S-adenosyl-L-homocysteine + H(+)</text>
        <dbReference type="Rhea" id="RHEA:28286"/>
        <dbReference type="Rhea" id="RHEA-COMP:10858"/>
        <dbReference type="Rhea" id="RHEA-COMP:10859"/>
        <dbReference type="ChEBI" id="CHEBI:15378"/>
        <dbReference type="ChEBI" id="CHEBI:57856"/>
        <dbReference type="ChEBI" id="CHEBI:59789"/>
        <dbReference type="ChEBI" id="CHEBI:84166"/>
        <dbReference type="ChEBI" id="CHEBI:84167"/>
        <dbReference type="EC" id="2.1.1.201"/>
    </reaction>
</comment>
<comment type="caution">
    <text evidence="7">The sequence shown here is derived from an EMBL/GenBank/DDBJ whole genome shotgun (WGS) entry which is preliminary data.</text>
</comment>
<keyword evidence="4 6" id="KW-0949">S-adenosyl-L-methionine</keyword>
<sequence length="315" mass="36113">MFGRMSLFGSSYSFRSVKMYEHFSKGLHVSTCFKTINKSNLENISKTYHEDKTVDFGFQTIPASEKAQRVHKVFENVASNYDIMNDVMSVGIHRIWKDYFVKKMFPLPPGTKVIDVAGGTGDIAFRMLQSIERQNKHLNINVTDANESRKNSSILISDINQAMLDVGRERAIKMNLQSDMLSWLCADAQQLPLADNSFDLYTIAFGIRNVTEVSKALDEAYRILRPGGRFLCLEFSHVKNPLLKWVYDTYSFQIIPPLGEVVAGDWKSYQYLVESIRKFPTQDRFKDMIEEAGFRSVKYENLTFGVVTIHSGYKI</sequence>
<dbReference type="PROSITE" id="PS01183">
    <property type="entry name" value="UBIE_1"/>
    <property type="match status" value="1"/>
</dbReference>
<dbReference type="SUPFAM" id="SSF53335">
    <property type="entry name" value="S-adenosyl-L-methionine-dependent methyltransferases"/>
    <property type="match status" value="1"/>
</dbReference>
<protein>
    <recommendedName>
        <fullName evidence="6">2-methoxy-6-polyprenyl-1,4-benzoquinol methylase, mitochondrial</fullName>
        <ecNumber evidence="6">2.1.1.201</ecNumber>
    </recommendedName>
    <alternativeName>
        <fullName evidence="6">Ubiquinone biosynthesis methyltransferase COQ5</fullName>
    </alternativeName>
</protein>
<dbReference type="EMBL" id="CAKKLH010000257">
    <property type="protein sequence ID" value="CAH0107241.1"/>
    <property type="molecule type" value="Genomic_DNA"/>
</dbReference>
<comment type="caution">
    <text evidence="6">Lacks conserved residue(s) required for the propagation of feature annotation.</text>
</comment>
<dbReference type="PANTHER" id="PTHR43591:SF24">
    <property type="entry name" value="2-METHOXY-6-POLYPRENYL-1,4-BENZOQUINOL METHYLASE, MITOCHONDRIAL"/>
    <property type="match status" value="1"/>
</dbReference>
<evidence type="ECO:0000256" key="1">
    <source>
        <dbReference type="ARBA" id="ARBA00022603"/>
    </source>
</evidence>
<proteinExistence type="inferred from homology"/>
<evidence type="ECO:0000256" key="2">
    <source>
        <dbReference type="ARBA" id="ARBA00022679"/>
    </source>
</evidence>
<organism evidence="7 8">
    <name type="scientific">Daphnia galeata</name>
    <dbReference type="NCBI Taxonomy" id="27404"/>
    <lineage>
        <taxon>Eukaryota</taxon>
        <taxon>Metazoa</taxon>
        <taxon>Ecdysozoa</taxon>
        <taxon>Arthropoda</taxon>
        <taxon>Crustacea</taxon>
        <taxon>Branchiopoda</taxon>
        <taxon>Diplostraca</taxon>
        <taxon>Cladocera</taxon>
        <taxon>Anomopoda</taxon>
        <taxon>Daphniidae</taxon>
        <taxon>Daphnia</taxon>
    </lineage>
</organism>
<dbReference type="CDD" id="cd02440">
    <property type="entry name" value="AdoMet_MTases"/>
    <property type="match status" value="1"/>
</dbReference>
<dbReference type="InterPro" id="IPR023576">
    <property type="entry name" value="UbiE/COQ5_MeTrFase_CS"/>
</dbReference>
<feature type="binding site" evidence="6">
    <location>
        <begin position="187"/>
        <end position="188"/>
    </location>
    <ligand>
        <name>S-adenosyl-L-methionine</name>
        <dbReference type="ChEBI" id="CHEBI:59789"/>
    </ligand>
</feature>
<keyword evidence="8" id="KW-1185">Reference proteome</keyword>
<dbReference type="PANTHER" id="PTHR43591">
    <property type="entry name" value="METHYLTRANSFERASE"/>
    <property type="match status" value="1"/>
</dbReference>
<evidence type="ECO:0000256" key="3">
    <source>
        <dbReference type="ARBA" id="ARBA00022688"/>
    </source>
</evidence>
<comment type="similarity">
    <text evidence="6">Belongs to the class I-like SAM-binding methyltransferase superfamily. MenG/UbiE family.</text>
</comment>
<dbReference type="Proteomes" id="UP000789390">
    <property type="component" value="Unassembled WGS sequence"/>
</dbReference>
<keyword evidence="1 6" id="KW-0489">Methyltransferase</keyword>
<keyword evidence="6" id="KW-0472">Membrane</keyword>
<dbReference type="NCBIfam" id="TIGR01934">
    <property type="entry name" value="MenG_MenH_UbiE"/>
    <property type="match status" value="1"/>
</dbReference>
<dbReference type="InterPro" id="IPR004033">
    <property type="entry name" value="UbiE/COQ5_MeTrFase"/>
</dbReference>
<keyword evidence="6" id="KW-0496">Mitochondrion</keyword>
<gene>
    <name evidence="7" type="ORF">DGAL_LOCUS10532</name>
</gene>
<dbReference type="UniPathway" id="UPA00232"/>
<dbReference type="GO" id="GO:0008425">
    <property type="term" value="F:2-methoxy-6-polyprenyl-1,4-benzoquinol methyltransferase activity"/>
    <property type="evidence" value="ECO:0007669"/>
    <property type="project" value="UniProtKB-UniRule"/>
</dbReference>
<dbReference type="GO" id="GO:0032259">
    <property type="term" value="P:methylation"/>
    <property type="evidence" value="ECO:0007669"/>
    <property type="project" value="UniProtKB-KW"/>
</dbReference>
<dbReference type="Gene3D" id="3.40.50.150">
    <property type="entry name" value="Vaccinia Virus protein VP39"/>
    <property type="match status" value="1"/>
</dbReference>
<name>A0A8J2RSD5_9CRUS</name>
<dbReference type="Pfam" id="PF01209">
    <property type="entry name" value="Ubie_methyltran"/>
    <property type="match status" value="1"/>
</dbReference>
<feature type="binding site" evidence="6">
    <location>
        <position position="120"/>
    </location>
    <ligand>
        <name>S-adenosyl-L-methionine</name>
        <dbReference type="ChEBI" id="CHEBI:59789"/>
    </ligand>
</feature>
<dbReference type="FunFam" id="3.40.50.150:FF:000064">
    <property type="entry name" value="2-methoxy-6-polyprenyl-1,4-benzoquinol methylase, mitochondrial"/>
    <property type="match status" value="1"/>
</dbReference>
<dbReference type="GO" id="GO:0031314">
    <property type="term" value="C:extrinsic component of mitochondrial inner membrane"/>
    <property type="evidence" value="ECO:0007669"/>
    <property type="project" value="UniProtKB-UniRule"/>
</dbReference>
<keyword evidence="3 6" id="KW-0831">Ubiquinone biosynthesis</keyword>
<dbReference type="OrthoDB" id="6329284at2759"/>
<evidence type="ECO:0000256" key="6">
    <source>
        <dbReference type="HAMAP-Rule" id="MF_03191"/>
    </source>
</evidence>
<dbReference type="PROSITE" id="PS51608">
    <property type="entry name" value="SAM_MT_UBIE"/>
    <property type="match status" value="1"/>
</dbReference>
<dbReference type="InterPro" id="IPR029063">
    <property type="entry name" value="SAM-dependent_MTases_sf"/>
</dbReference>
<evidence type="ECO:0000313" key="8">
    <source>
        <dbReference type="Proteomes" id="UP000789390"/>
    </source>
</evidence>
<dbReference type="AlphaFoldDB" id="A0A8J2RSD5"/>
<comment type="pathway">
    <text evidence="6">Cofactor biosynthesis; ubiquinone biosynthesis.</text>
</comment>
<keyword evidence="2 6" id="KW-0808">Transferase</keyword>
<dbReference type="HAMAP" id="MF_01813">
    <property type="entry name" value="MenG_UbiE_methyltr"/>
    <property type="match status" value="1"/>
</dbReference>
<comment type="subcellular location">
    <subcellularLocation>
        <location evidence="6">Mitochondrion inner membrane</location>
        <topology evidence="6">Peripheral membrane protein</topology>
        <orientation evidence="6">Matrix side</orientation>
    </subcellularLocation>
</comment>